<proteinExistence type="predicted"/>
<evidence type="ECO:0000313" key="1">
    <source>
        <dbReference type="EMBL" id="MEQ2312963.1"/>
    </source>
</evidence>
<evidence type="ECO:0000313" key="2">
    <source>
        <dbReference type="Proteomes" id="UP001469553"/>
    </source>
</evidence>
<keyword evidence="2" id="KW-1185">Reference proteome</keyword>
<reference evidence="1 2" key="1">
    <citation type="submission" date="2021-06" db="EMBL/GenBank/DDBJ databases">
        <authorList>
            <person name="Palmer J.M."/>
        </authorList>
    </citation>
    <scope>NUCLEOTIDE SEQUENCE [LARGE SCALE GENOMIC DNA]</scope>
    <source>
        <strain evidence="1 2">AS_MEX2019</strain>
        <tissue evidence="1">Muscle</tissue>
    </source>
</reference>
<sequence length="135" mass="14205">MGSVSECTESIVVYLYVGCWVLFVHMRVGMCDCDCVHLFLCQVESWAATSPGSSYAPHQMWGIFPPHLTTCRWLVSAQRCVGGSPCPGLGALVCAGSLLVAAWQGMGPLALSGLCWGWCAPGSWVSGSMAGSGLV</sequence>
<comment type="caution">
    <text evidence="1">The sequence shown here is derived from an EMBL/GenBank/DDBJ whole genome shotgun (WGS) entry which is preliminary data.</text>
</comment>
<name>A0ABV1A685_9TELE</name>
<protein>
    <submittedName>
        <fullName evidence="1">Uncharacterized protein</fullName>
    </submittedName>
</protein>
<dbReference type="EMBL" id="JAHRIP010081175">
    <property type="protein sequence ID" value="MEQ2312963.1"/>
    <property type="molecule type" value="Genomic_DNA"/>
</dbReference>
<dbReference type="Proteomes" id="UP001469553">
    <property type="component" value="Unassembled WGS sequence"/>
</dbReference>
<accession>A0ABV1A685</accession>
<organism evidence="1 2">
    <name type="scientific">Ameca splendens</name>
    <dbReference type="NCBI Taxonomy" id="208324"/>
    <lineage>
        <taxon>Eukaryota</taxon>
        <taxon>Metazoa</taxon>
        <taxon>Chordata</taxon>
        <taxon>Craniata</taxon>
        <taxon>Vertebrata</taxon>
        <taxon>Euteleostomi</taxon>
        <taxon>Actinopterygii</taxon>
        <taxon>Neopterygii</taxon>
        <taxon>Teleostei</taxon>
        <taxon>Neoteleostei</taxon>
        <taxon>Acanthomorphata</taxon>
        <taxon>Ovalentaria</taxon>
        <taxon>Atherinomorphae</taxon>
        <taxon>Cyprinodontiformes</taxon>
        <taxon>Goodeidae</taxon>
        <taxon>Ameca</taxon>
    </lineage>
</organism>
<gene>
    <name evidence="1" type="ORF">AMECASPLE_036764</name>
</gene>